<dbReference type="Gene3D" id="3.40.960.10">
    <property type="entry name" value="VSR Endonuclease"/>
    <property type="match status" value="1"/>
</dbReference>
<name>A0A0F0L0V4_9MICO</name>
<proteinExistence type="predicted"/>
<dbReference type="EMBL" id="JYIU01000020">
    <property type="protein sequence ID" value="KJL26752.1"/>
    <property type="molecule type" value="Genomic_DNA"/>
</dbReference>
<gene>
    <name evidence="1" type="ORF">RN50_00217</name>
</gene>
<evidence type="ECO:0008006" key="3">
    <source>
        <dbReference type="Google" id="ProtNLM"/>
    </source>
</evidence>
<keyword evidence="2" id="KW-1185">Reference proteome</keyword>
<comment type="caution">
    <text evidence="1">The sequence shown here is derived from an EMBL/GenBank/DDBJ whole genome shotgun (WGS) entry which is preliminary data.</text>
</comment>
<dbReference type="GeneID" id="94442865"/>
<dbReference type="AlphaFoldDB" id="A0A0F0L0V4"/>
<evidence type="ECO:0000313" key="1">
    <source>
        <dbReference type="EMBL" id="KJL26752.1"/>
    </source>
</evidence>
<sequence>MSERNDGEKRTVAQRARDLYMPTVFSRAQLIRSGLSGRRISSAVARGDLVRIRRDRYALPSTPQDVISAVRIGGRVSCLTLLVSVGVFVHHCRRLHVLVTPGSSRLRLSKETESVLHWRVRSSVDRCLHAAPIAEAVAHSVYCQTPRDALATLDSVLHHAVMTYEELADLFASLPARFRALLALVDASAASGPETYMRLILKAMGVSYETQVYLEGVGYVDFVVDGWLIIECDSKEFHEGWEKQVQDRARDIAAARLGYVTVRPLAKELLGDHTAVREALEQIIEVMGARFTDGPRSRFSMNDRRTV</sequence>
<dbReference type="RefSeq" id="WP_156149228.1">
    <property type="nucleotide sequence ID" value="NZ_CP031425.1"/>
</dbReference>
<accession>A0A0F0L0V4</accession>
<dbReference type="Proteomes" id="UP000033572">
    <property type="component" value="Unassembled WGS sequence"/>
</dbReference>
<protein>
    <recommendedName>
        <fullName evidence="3">DUF559 domain-containing protein</fullName>
    </recommendedName>
</protein>
<reference evidence="1 2" key="1">
    <citation type="submission" date="2015-02" db="EMBL/GenBank/DDBJ databases">
        <title>Draft genome sequences of ten Microbacterium spp. with emphasis on heavy metal contaminated environments.</title>
        <authorList>
            <person name="Corretto E."/>
        </authorList>
    </citation>
    <scope>NUCLEOTIDE SEQUENCE [LARGE SCALE GENOMIC DNA]</scope>
    <source>
        <strain evidence="1 2">DSM 12966</strain>
    </source>
</reference>
<evidence type="ECO:0000313" key="2">
    <source>
        <dbReference type="Proteomes" id="UP000033572"/>
    </source>
</evidence>
<organism evidence="1 2">
    <name type="scientific">Microbacterium foliorum</name>
    <dbReference type="NCBI Taxonomy" id="104336"/>
    <lineage>
        <taxon>Bacteria</taxon>
        <taxon>Bacillati</taxon>
        <taxon>Actinomycetota</taxon>
        <taxon>Actinomycetes</taxon>
        <taxon>Micrococcales</taxon>
        <taxon>Microbacteriaceae</taxon>
        <taxon>Microbacterium</taxon>
    </lineage>
</organism>
<dbReference type="PATRIC" id="fig|104336.4.peg.224"/>